<dbReference type="EMBL" id="LT615367">
    <property type="protein sequence ID" value="SLM62857.1"/>
    <property type="molecule type" value="Genomic_DNA"/>
</dbReference>
<proteinExistence type="predicted"/>
<name>A0A375AA47_9GAMM</name>
<evidence type="ECO:0000313" key="2">
    <source>
        <dbReference type="Proteomes" id="UP000294820"/>
    </source>
</evidence>
<evidence type="ECO:0000313" key="1">
    <source>
        <dbReference type="EMBL" id="SLM62857.1"/>
    </source>
</evidence>
<reference evidence="1 2" key="1">
    <citation type="submission" date="2016-09" db="EMBL/GenBank/DDBJ databases">
        <authorList>
            <person name="Reverchon S."/>
            <person name="Nasser W."/>
            <person name="Leonard S."/>
            <person name="Brochier C."/>
            <person name="Duprey A."/>
        </authorList>
    </citation>
    <scope>NUCLEOTIDE SEQUENCE [LARGE SCALE GENOMIC DNA]</scope>
    <source>
        <strain evidence="1 2">174/2</strain>
    </source>
</reference>
<gene>
    <name evidence="1" type="ORF">DAQ1742_01927</name>
</gene>
<dbReference type="AlphaFoldDB" id="A0A375AA47"/>
<dbReference type="InterPro" id="IPR006498">
    <property type="entry name" value="Tail_tube"/>
</dbReference>
<dbReference type="KEGG" id="daq:DAQ1742_01927"/>
<sequence>MAVPHKLRLFTCFVNGNNQIGKVTAVTLPKLTRKTEDFQGAGMMGSVAVDLGMDSGALEAQMVVGGMEKKLLQEYGGDIDEIRLRFAGEYYTDGDSQLVEVEMRGRITEIDGGESKQGEDTSVTYALKNTYYKLSIDDQSVLEIDLLNFIYKKNGKNIYPDRISSAGVPVLDGRTLE</sequence>
<dbReference type="Pfam" id="PF04985">
    <property type="entry name" value="Phage_tube"/>
    <property type="match status" value="1"/>
</dbReference>
<accession>A0A375AA47</accession>
<dbReference type="NCBIfam" id="TIGR01611">
    <property type="entry name" value="tail_tube"/>
    <property type="match status" value="1"/>
</dbReference>
<dbReference type="Proteomes" id="UP000294820">
    <property type="component" value="Chromosome 1"/>
</dbReference>
<keyword evidence="2" id="KW-1185">Reference proteome</keyword>
<organism evidence="1 2">
    <name type="scientific">Dickeya aquatica</name>
    <dbReference type="NCBI Taxonomy" id="1401087"/>
    <lineage>
        <taxon>Bacteria</taxon>
        <taxon>Pseudomonadati</taxon>
        <taxon>Pseudomonadota</taxon>
        <taxon>Gammaproteobacteria</taxon>
        <taxon>Enterobacterales</taxon>
        <taxon>Pectobacteriaceae</taxon>
        <taxon>Dickeya</taxon>
    </lineage>
</organism>
<dbReference type="RefSeq" id="WP_035342518.1">
    <property type="nucleotide sequence ID" value="NZ_LT615367.1"/>
</dbReference>
<protein>
    <submittedName>
        <fullName evidence="1">Phage major tail tube protein</fullName>
    </submittedName>
</protein>